<accession>A0A2X1AFU0</accession>
<protein>
    <recommendedName>
        <fullName evidence="3">Apea-like HEPN domain-containing protein</fullName>
    </recommendedName>
</protein>
<sequence>MSRRSQLKVALESLWRLAPPGPKNLYSSPEFKALSEACAGYGGGKSVFGLGTALRSLGLPSGLPPRPRADSLPVETALSALDKALTRRTTVRRYLCPLDLAAPLPPLQFGKARVQRFSAADLATMLDAPVLGRYYPNAAFEPERLALFQWLVVEERVRIDHRPEARAMPFLYEGFDRDTGAFDPHRGAYPEAVETALFFLLQAPWEDWSTYPQVDWRGFRIPWIHTVDEDLFVRPSAPPNADSLTLEPWITYDHHGEEEELETTTALPLDDAAATLADWTEAKWKAHERACRGALLRTPVAHFLVRGFAEDGMDEVMAHMTCIEAALGTEADHFRWLRPKTEPAPYSATDRVGARITALLDDAEAALAYKALFDLRSTFVHGRGGLAAVSTVQRVAARRLARRVAAALTDLGAVSARSRDAVLATLLVEGRARFLAAITARDEAALQASAAETTEPNPL</sequence>
<name>A0A2X1AFU0_BREDI</name>
<dbReference type="Proteomes" id="UP000250358">
    <property type="component" value="Unassembled WGS sequence"/>
</dbReference>
<reference evidence="1 2" key="1">
    <citation type="submission" date="2018-06" db="EMBL/GenBank/DDBJ databases">
        <authorList>
            <consortium name="Pathogen Informatics"/>
            <person name="Doyle S."/>
        </authorList>
    </citation>
    <scope>NUCLEOTIDE SEQUENCE [LARGE SCALE GENOMIC DNA]</scope>
    <source>
        <strain evidence="1 2">NCTC11165</strain>
    </source>
</reference>
<proteinExistence type="predicted"/>
<evidence type="ECO:0000313" key="1">
    <source>
        <dbReference type="EMBL" id="SPU43039.1"/>
    </source>
</evidence>
<evidence type="ECO:0008006" key="3">
    <source>
        <dbReference type="Google" id="ProtNLM"/>
    </source>
</evidence>
<evidence type="ECO:0000313" key="2">
    <source>
        <dbReference type="Proteomes" id="UP000250358"/>
    </source>
</evidence>
<gene>
    <name evidence="1" type="ORF">NCTC11165_00999</name>
</gene>
<organism evidence="1 2">
    <name type="scientific">Brevundimonas diminuta</name>
    <name type="common">Pseudomonas diminuta</name>
    <dbReference type="NCBI Taxonomy" id="293"/>
    <lineage>
        <taxon>Bacteria</taxon>
        <taxon>Pseudomonadati</taxon>
        <taxon>Pseudomonadota</taxon>
        <taxon>Alphaproteobacteria</taxon>
        <taxon>Caulobacterales</taxon>
        <taxon>Caulobacteraceae</taxon>
        <taxon>Brevundimonas</taxon>
    </lineage>
</organism>
<dbReference type="EMBL" id="UAQM01000002">
    <property type="protein sequence ID" value="SPU43039.1"/>
    <property type="molecule type" value="Genomic_DNA"/>
</dbReference>
<dbReference type="AlphaFoldDB" id="A0A2X1AFU0"/>
<dbReference type="RefSeq" id="WP_252865507.1">
    <property type="nucleotide sequence ID" value="NZ_UAQM01000002.1"/>
</dbReference>